<dbReference type="AlphaFoldDB" id="A0AA37BSA0"/>
<gene>
    <name evidence="5" type="ORF">GCM10007108_13380</name>
</gene>
<feature type="domain" description="Aldehyde dehydrogenase" evidence="4">
    <location>
        <begin position="19"/>
        <end position="472"/>
    </location>
</feature>
<dbReference type="Gene3D" id="3.40.605.10">
    <property type="entry name" value="Aldehyde Dehydrogenase, Chain A, domain 1"/>
    <property type="match status" value="1"/>
</dbReference>
<comment type="similarity">
    <text evidence="3">Belongs to the aldehyde dehydrogenase family.</text>
</comment>
<evidence type="ECO:0000256" key="3">
    <source>
        <dbReference type="RuleBase" id="RU003345"/>
    </source>
</evidence>
<dbReference type="InterPro" id="IPR016160">
    <property type="entry name" value="Ald_DH_CS_CYS"/>
</dbReference>
<reference evidence="5" key="1">
    <citation type="journal article" date="2014" name="Int. J. Syst. Evol. Microbiol.">
        <title>Complete genome sequence of Corynebacterium casei LMG S-19264T (=DSM 44701T), isolated from a smear-ripened cheese.</title>
        <authorList>
            <consortium name="US DOE Joint Genome Institute (JGI-PGF)"/>
            <person name="Walter F."/>
            <person name="Albersmeier A."/>
            <person name="Kalinowski J."/>
            <person name="Ruckert C."/>
        </authorList>
    </citation>
    <scope>NUCLEOTIDE SEQUENCE</scope>
    <source>
        <strain evidence="5">JCM 13583</strain>
    </source>
</reference>
<dbReference type="Gene3D" id="3.40.309.10">
    <property type="entry name" value="Aldehyde Dehydrogenase, Chain A, domain 2"/>
    <property type="match status" value="1"/>
</dbReference>
<protein>
    <submittedName>
        <fullName evidence="5">Aldehyde dehydrogenase</fullName>
    </submittedName>
</protein>
<evidence type="ECO:0000259" key="4">
    <source>
        <dbReference type="Pfam" id="PF00171"/>
    </source>
</evidence>
<accession>A0AA37BSA0</accession>
<evidence type="ECO:0000256" key="2">
    <source>
        <dbReference type="PROSITE-ProRule" id="PRU10007"/>
    </source>
</evidence>
<dbReference type="Proteomes" id="UP000632195">
    <property type="component" value="Unassembled WGS sequence"/>
</dbReference>
<dbReference type="InterPro" id="IPR016162">
    <property type="entry name" value="Ald_DH_N"/>
</dbReference>
<dbReference type="PROSITE" id="PS00070">
    <property type="entry name" value="ALDEHYDE_DEHYDR_CYS"/>
    <property type="match status" value="1"/>
</dbReference>
<sequence length="488" mass="54293">MINADPYINGEFVRFPSRKKTINPATMQGVTEYSEVDEGGVEKALASAEHAFRSWSRTNVTERAVFLKKAADYIDAHRQDIAELITDEEGKTIGEALNEVNNAYKVLYYYFGEGRRVTSYVVQSEQNEVFAGTIRMPLGVVYVVSPFNSPFSIPFWNIAPALLHGNTVIFKPSSITTGVGYMVSVAFHAAGIPPGVFNTLFGNSDMISQKILSRESVQAFAFTGGTEVGNKLSEINGRYKRRQILELGGKDPAIVCADANLDLAVSSLLFASFSNAGQRCTAGSRIIVEEKVYDEFKKRFVEGVKKIKVGYGKNRDVKMGPVAGHRQYSKVKSYIEDAVNRGVTLATQRREYAENPEGYFIYPTVFSEVDKDDVLFQEEIFGPVAVLTPARDVDEAIELANHTKYGLVSAIYTTDVRKAFRAIDEIHAGVTFVNQGPTGIEYSLPYLGHKESGFGEELGLTSIMNYTKTKSIYIDYSYSERPFFWDLK</sequence>
<dbReference type="SUPFAM" id="SSF53720">
    <property type="entry name" value="ALDH-like"/>
    <property type="match status" value="1"/>
</dbReference>
<evidence type="ECO:0000313" key="6">
    <source>
        <dbReference type="Proteomes" id="UP000632195"/>
    </source>
</evidence>
<feature type="active site" evidence="2">
    <location>
        <position position="246"/>
    </location>
</feature>
<dbReference type="InterPro" id="IPR029510">
    <property type="entry name" value="Ald_DH_CS_GLU"/>
</dbReference>
<proteinExistence type="inferred from homology"/>
<dbReference type="PROSITE" id="PS00687">
    <property type="entry name" value="ALDEHYDE_DEHYDR_GLU"/>
    <property type="match status" value="1"/>
</dbReference>
<name>A0AA37BSA0_9ARCH</name>
<dbReference type="EMBL" id="BMNY01000002">
    <property type="protein sequence ID" value="GGM76626.1"/>
    <property type="molecule type" value="Genomic_DNA"/>
</dbReference>
<organism evidence="5 6">
    <name type="scientific">Thermogymnomonas acidicola</name>
    <dbReference type="NCBI Taxonomy" id="399579"/>
    <lineage>
        <taxon>Archaea</taxon>
        <taxon>Methanobacteriati</taxon>
        <taxon>Thermoplasmatota</taxon>
        <taxon>Thermoplasmata</taxon>
        <taxon>Thermoplasmatales</taxon>
        <taxon>Thermogymnomonas</taxon>
    </lineage>
</organism>
<dbReference type="GO" id="GO:0016620">
    <property type="term" value="F:oxidoreductase activity, acting on the aldehyde or oxo group of donors, NAD or NADP as acceptor"/>
    <property type="evidence" value="ECO:0007669"/>
    <property type="project" value="InterPro"/>
</dbReference>
<comment type="caution">
    <text evidence="5">The sequence shown here is derived from an EMBL/GenBank/DDBJ whole genome shotgun (WGS) entry which is preliminary data.</text>
</comment>
<dbReference type="InterPro" id="IPR016163">
    <property type="entry name" value="Ald_DH_C"/>
</dbReference>
<dbReference type="InterPro" id="IPR015590">
    <property type="entry name" value="Aldehyde_DH_dom"/>
</dbReference>
<keyword evidence="1 3" id="KW-0560">Oxidoreductase</keyword>
<reference evidence="5" key="2">
    <citation type="submission" date="2022-09" db="EMBL/GenBank/DDBJ databases">
        <authorList>
            <person name="Sun Q."/>
            <person name="Ohkuma M."/>
        </authorList>
    </citation>
    <scope>NUCLEOTIDE SEQUENCE</scope>
    <source>
        <strain evidence="5">JCM 13583</strain>
    </source>
</reference>
<keyword evidence="6" id="KW-1185">Reference proteome</keyword>
<evidence type="ECO:0000256" key="1">
    <source>
        <dbReference type="ARBA" id="ARBA00023002"/>
    </source>
</evidence>
<dbReference type="FunFam" id="3.40.309.10:FF:000009">
    <property type="entry name" value="Aldehyde dehydrogenase A"/>
    <property type="match status" value="1"/>
</dbReference>
<dbReference type="InterPro" id="IPR016161">
    <property type="entry name" value="Ald_DH/histidinol_DH"/>
</dbReference>
<evidence type="ECO:0000313" key="5">
    <source>
        <dbReference type="EMBL" id="GGM76626.1"/>
    </source>
</evidence>
<dbReference type="RefSeq" id="WP_188681472.1">
    <property type="nucleotide sequence ID" value="NZ_BMNY01000002.1"/>
</dbReference>
<dbReference type="PANTHER" id="PTHR11699">
    <property type="entry name" value="ALDEHYDE DEHYDROGENASE-RELATED"/>
    <property type="match status" value="1"/>
</dbReference>
<dbReference type="Pfam" id="PF00171">
    <property type="entry name" value="Aldedh"/>
    <property type="match status" value="1"/>
</dbReference>